<dbReference type="InterPro" id="IPR013148">
    <property type="entry name" value="Glyco_hydro_32_N"/>
</dbReference>
<evidence type="ECO:0000259" key="11">
    <source>
        <dbReference type="Pfam" id="PF08244"/>
    </source>
</evidence>
<dbReference type="NCBIfam" id="TIGR01322">
    <property type="entry name" value="scrB_fam"/>
    <property type="match status" value="1"/>
</dbReference>
<comment type="pathway">
    <text evidence="1 9">Glycan biosynthesis; sucrose metabolism.</text>
</comment>
<protein>
    <recommendedName>
        <fullName evidence="4 8">Sucrose-6-phosphate hydrolase</fullName>
        <ecNumber evidence="3 8">3.2.1.26</ecNumber>
    </recommendedName>
    <alternativeName>
        <fullName evidence="7 9">Invertase</fullName>
    </alternativeName>
</protein>
<evidence type="ECO:0000256" key="8">
    <source>
        <dbReference type="RuleBase" id="RU362110"/>
    </source>
</evidence>
<dbReference type="GO" id="GO:0005737">
    <property type="term" value="C:cytoplasm"/>
    <property type="evidence" value="ECO:0007669"/>
    <property type="project" value="UniProtKB-SubCell"/>
</dbReference>
<keyword evidence="9" id="KW-0119">Carbohydrate metabolism</keyword>
<evidence type="ECO:0000313" key="15">
    <source>
        <dbReference type="Proteomes" id="UP000264146"/>
    </source>
</evidence>
<feature type="domain" description="Glycosyl hydrolase family 32 C-terminal" evidence="11">
    <location>
        <begin position="341"/>
        <end position="480"/>
    </location>
</feature>
<dbReference type="InterPro" id="IPR001362">
    <property type="entry name" value="Glyco_hydro_32"/>
</dbReference>
<dbReference type="EMBL" id="POVK01000031">
    <property type="protein sequence ID" value="NHA34690.1"/>
    <property type="molecule type" value="Genomic_DNA"/>
</dbReference>
<dbReference type="GO" id="GO:0004564">
    <property type="term" value="F:beta-fructofuranosidase activity"/>
    <property type="evidence" value="ECO:0007669"/>
    <property type="project" value="UniProtKB-EC"/>
</dbReference>
<dbReference type="PANTHER" id="PTHR43101">
    <property type="entry name" value="BETA-FRUCTOSIDASE"/>
    <property type="match status" value="1"/>
</dbReference>
<evidence type="ECO:0000256" key="7">
    <source>
        <dbReference type="ARBA" id="ARBA00033367"/>
    </source>
</evidence>
<reference evidence="14" key="2">
    <citation type="submission" date="2018-06" db="EMBL/GenBank/DDBJ databases">
        <authorList>
            <consortium name="Pathogen Informatics"/>
            <person name="Doyle S."/>
        </authorList>
    </citation>
    <scope>NUCLEOTIDE SEQUENCE [LARGE SCALE GENOMIC DNA]</scope>
    <source>
        <strain evidence="14">NCTC12218</strain>
    </source>
</reference>
<evidence type="ECO:0000256" key="9">
    <source>
        <dbReference type="RuleBase" id="RU365015"/>
    </source>
</evidence>
<dbReference type="UniPathway" id="UPA00238"/>
<accession>A0A7Z7QM57</accession>
<evidence type="ECO:0000313" key="14">
    <source>
        <dbReference type="EMBL" id="SUM85821.1"/>
    </source>
</evidence>
<evidence type="ECO:0000256" key="5">
    <source>
        <dbReference type="ARBA" id="ARBA00022801"/>
    </source>
</evidence>
<dbReference type="Proteomes" id="UP000264146">
    <property type="component" value="Chromosome"/>
</dbReference>
<dbReference type="GeneID" id="93788825"/>
<dbReference type="Gene3D" id="2.60.120.560">
    <property type="entry name" value="Exo-inulinase, domain 1"/>
    <property type="match status" value="1"/>
</dbReference>
<comment type="function">
    <text evidence="9">Enables the bacterium to metabolize sucrose as a sole carbon source.</text>
</comment>
<dbReference type="SMART" id="SM00640">
    <property type="entry name" value="Glyco_32"/>
    <property type="match status" value="1"/>
</dbReference>
<evidence type="ECO:0000256" key="6">
    <source>
        <dbReference type="ARBA" id="ARBA00023295"/>
    </source>
</evidence>
<dbReference type="InterPro" id="IPR018053">
    <property type="entry name" value="Glyco_hydro_32_AS"/>
</dbReference>
<evidence type="ECO:0000256" key="4">
    <source>
        <dbReference type="ARBA" id="ARBA00019623"/>
    </source>
</evidence>
<keyword evidence="6 8" id="KW-0326">Glycosidase</keyword>
<dbReference type="InterPro" id="IPR023296">
    <property type="entry name" value="Glyco_hydro_beta-prop_sf"/>
</dbReference>
<dbReference type="SUPFAM" id="SSF49899">
    <property type="entry name" value="Concanavalin A-like lectins/glucanases"/>
    <property type="match status" value="1"/>
</dbReference>
<dbReference type="EC" id="3.2.1.26" evidence="3 8"/>
<evidence type="ECO:0000256" key="2">
    <source>
        <dbReference type="ARBA" id="ARBA00009902"/>
    </source>
</evidence>
<evidence type="ECO:0000313" key="16">
    <source>
        <dbReference type="Proteomes" id="UP000572988"/>
    </source>
</evidence>
<sequence>MEWTRALKYRTLEDVPAEEMERLTEKVKHAKWRQAFHIQPISGLLNDPNGLVYHDGLYHIFYQWHPFGAVHGMKYWYHVTSPDLVHFTQIGPAVKPDTVYDSHGAYSGSAIIVDNEVKLVYTGNHRTQSWTRVPYQVVSTLKGQEAVDKQAMIEGPPTGYTEHFRDPKVWYDEKHKSYYFVIGAQRENMTGAIVVYASQDFNNWHQKGELKTKYPSFGYMWECPDYFNLDGHDIVLFCPQGVAQQGDSFRNIYQSGYLMGALNFDTLELMHDDFNELDHGFDFYAPQTMMGANDERILIGWMGLPDTTYPTDQDDWAHCLTIPRVLSVQNHHLVQQPIKALQQLRQSKVQAAFDISDSSLTLQQFTGTHYELSIDVLENKSRGFHMDIRQSEEEYTRLTYESDMQRFTLDRTWSGQLPGQVEGTTRSVTLSDALYRLQIYVDTSSVEIFLNDGYAVMTSRIFPKVSSDGIRIHSEGGHVMLDITKYDLKEGQ</sequence>
<dbReference type="EMBL" id="UHEF01000001">
    <property type="protein sequence ID" value="SUM85821.1"/>
    <property type="molecule type" value="Genomic_DNA"/>
</dbReference>
<dbReference type="PANTHER" id="PTHR43101:SF1">
    <property type="entry name" value="BETA-FRUCTOSIDASE"/>
    <property type="match status" value="1"/>
</dbReference>
<dbReference type="InterPro" id="IPR051214">
    <property type="entry name" value="GH32_Enzymes"/>
</dbReference>
<keyword evidence="9" id="KW-0963">Cytoplasm</keyword>
<dbReference type="SUPFAM" id="SSF75005">
    <property type="entry name" value="Arabinanase/levansucrase/invertase"/>
    <property type="match status" value="1"/>
</dbReference>
<dbReference type="RefSeq" id="WP_016425774.1">
    <property type="nucleotide sequence ID" value="NZ_CABKRV010000002.1"/>
</dbReference>
<dbReference type="EMBL" id="LR962863">
    <property type="protein sequence ID" value="CAD7358474.1"/>
    <property type="molecule type" value="Genomic_DNA"/>
</dbReference>
<dbReference type="Pfam" id="PF08244">
    <property type="entry name" value="Glyco_hydro_32C"/>
    <property type="match status" value="1"/>
</dbReference>
<dbReference type="Gene3D" id="2.115.10.20">
    <property type="entry name" value="Glycosyl hydrolase domain, family 43"/>
    <property type="match status" value="1"/>
</dbReference>
<dbReference type="InterPro" id="IPR006232">
    <property type="entry name" value="Suc6P_hydrolase"/>
</dbReference>
<comment type="similarity">
    <text evidence="2 8">Belongs to the glycosyl hydrolase 32 family.</text>
</comment>
<feature type="domain" description="Glycosyl hydrolase family 32 N-terminal" evidence="10">
    <location>
        <begin position="37"/>
        <end position="337"/>
    </location>
</feature>
<reference evidence="13 16" key="1">
    <citation type="submission" date="2018-01" db="EMBL/GenBank/DDBJ databases">
        <title>Complete genome sequence of Staphylococcus Scheliferi isolated from human.</title>
        <authorList>
            <person name="Abouelkhair M.A."/>
            <person name="Bemis D.A."/>
            <person name="Kania S.A."/>
        </authorList>
    </citation>
    <scope>NUCLEOTIDE SEQUENCE [LARGE SCALE GENOMIC DNA]</scope>
    <source>
        <strain evidence="13 16">ATCC 43808</strain>
    </source>
</reference>
<evidence type="ECO:0000256" key="1">
    <source>
        <dbReference type="ARBA" id="ARBA00004914"/>
    </source>
</evidence>
<dbReference type="Pfam" id="PF00251">
    <property type="entry name" value="Glyco_hydro_32N"/>
    <property type="match status" value="1"/>
</dbReference>
<comment type="subcellular location">
    <subcellularLocation>
        <location evidence="9">Cytoplasm</location>
    </subcellularLocation>
</comment>
<dbReference type="InterPro" id="IPR013320">
    <property type="entry name" value="ConA-like_dom_sf"/>
</dbReference>
<dbReference type="AlphaFoldDB" id="A0A7Z7QM57"/>
<dbReference type="CDD" id="cd18623">
    <property type="entry name" value="GH32_ScrB-like"/>
    <property type="match status" value="1"/>
</dbReference>
<dbReference type="PROSITE" id="PS00609">
    <property type="entry name" value="GLYCOSYL_HYDROL_F32"/>
    <property type="match status" value="1"/>
</dbReference>
<name>A0A7Z7QM57_STASC</name>
<evidence type="ECO:0000256" key="3">
    <source>
        <dbReference type="ARBA" id="ARBA00012758"/>
    </source>
</evidence>
<evidence type="ECO:0000259" key="10">
    <source>
        <dbReference type="Pfam" id="PF00251"/>
    </source>
</evidence>
<organism evidence="14">
    <name type="scientific">Staphylococcus schleiferi</name>
    <dbReference type="NCBI Taxonomy" id="1295"/>
    <lineage>
        <taxon>Bacteria</taxon>
        <taxon>Bacillati</taxon>
        <taxon>Bacillota</taxon>
        <taxon>Bacilli</taxon>
        <taxon>Bacillales</taxon>
        <taxon>Staphylococcaceae</taxon>
        <taxon>Staphylococcus</taxon>
    </lineage>
</organism>
<keyword evidence="16" id="KW-1185">Reference proteome</keyword>
<reference evidence="12 15" key="3">
    <citation type="submission" date="2020-11" db="EMBL/GenBank/DDBJ databases">
        <authorList>
            <consortium name="Pathogen Informatics"/>
        </authorList>
    </citation>
    <scope>NUCLEOTIDE SEQUENCE [LARGE SCALE GENOMIC DNA]</scope>
    <source>
        <strain evidence="12 15">NCTC12218</strain>
    </source>
</reference>
<gene>
    <name evidence="14" type="primary">scrB_1</name>
    <name evidence="13" type="ORF">C1O36_09235</name>
    <name evidence="14" type="ORF">NCTC12218_00055</name>
</gene>
<evidence type="ECO:0000313" key="12">
    <source>
        <dbReference type="EMBL" id="CAD7358474.1"/>
    </source>
</evidence>
<evidence type="ECO:0000313" key="13">
    <source>
        <dbReference type="EMBL" id="NHA34690.1"/>
    </source>
</evidence>
<dbReference type="InterPro" id="IPR013189">
    <property type="entry name" value="Glyco_hydro_32_C"/>
</dbReference>
<comment type="catalytic activity">
    <reaction evidence="8">
        <text>Hydrolysis of terminal non-reducing beta-D-fructofuranoside residues in beta-D-fructofuranosides.</text>
        <dbReference type="EC" id="3.2.1.26"/>
    </reaction>
</comment>
<proteinExistence type="inferred from homology"/>
<dbReference type="Proteomes" id="UP000572988">
    <property type="component" value="Unassembled WGS sequence"/>
</dbReference>
<keyword evidence="5 8" id="KW-0378">Hydrolase</keyword>
<dbReference type="GO" id="GO:0005985">
    <property type="term" value="P:sucrose metabolic process"/>
    <property type="evidence" value="ECO:0007669"/>
    <property type="project" value="UniProtKB-UniPathway"/>
</dbReference>